<sequence>MGSLKTGKDRNIEIEFNDERFGNENKSGEKGKNTVDQKGDNGVKVGFQQDIKSLGGGSSRKRYWKKEARGFQGVRGKHVEEMIENRASDGYNKYDEIREVGLNHGCKVKDLMNDRDVGIRDDSNRDTSSFSGNIRGLGKGEKKRTLSRLLSTEKPSMILSNRPRYKMLRKTSMKEYGEEKRLRGEQLELKEVGIVRGVVSRCDFINMYTPNEETSRRALWEELIEQMSSFDAWWVGLVDMPLIGAKFTWCNNWENVAFNREWQKMKFGNVTEKIEQLERDIKNLSQGPLNDENVKDFKKNLVSKKAELWNLYKVQEKEWKQKLRVKWIKEGDRNTKYFHDIALVRRMSNHIAKVKVKGKTVEGLESVKKAIASHFKNLYKAKNVLEVTELKCDIRTLDQNLATDLEKSFTEQEVWATICDYDGNKAPRPDGVGVNNSFLTLISKVCNLEELKDYRPIGRQLIDSVLVANEIIYLLKKEKRKGILMKVDFEKAYDSLDWGFLDFLMGKIGFGDSCFIKKAEEISVCKGIKVGSNGLNISHLQYANDTLIFNQAEIDYLKNIRRILRTFQAMSRLRINFAKSSIIGVGIEKDIVEPWAGTLECKVESLPCTYLRLPLEGQTPLSSSLETSHTKIQRRFLWGGDDRRTKIHYVQWNTTCRPKEEGGIEMVDLQTKNKAMLNKWIWRYSREEGSLWRRIVDAKIGEDEGNLMPLVLNGRMVSPVWREITQPFSSTNPLFVQEKFPHIYALARNKSGELVKRGLLGVGDAMCPVCKNTVETIEHLFRECIKGGYVGCARWPNDYGSVLDIYRQPNGTSKRKKKIQQRPDISWDNPDDGAVKFNVDGATNGSSGEAGIGGLLRNEKEPNSVPWRFKKWMLQIEAFKRKVSGWQIKHVLREGNKDTDTLAKEGVNMEVDPVEFNNDVDA</sequence>
<evidence type="ECO:0000313" key="3">
    <source>
        <dbReference type="Proteomes" id="UP000026915"/>
    </source>
</evidence>
<dbReference type="eggNOG" id="KOG1075">
    <property type="taxonomic scope" value="Eukaryota"/>
</dbReference>
<proteinExistence type="predicted"/>
<organism evidence="2 3">
    <name type="scientific">Theobroma cacao</name>
    <name type="common">Cacao</name>
    <name type="synonym">Cocoa</name>
    <dbReference type="NCBI Taxonomy" id="3641"/>
    <lineage>
        <taxon>Eukaryota</taxon>
        <taxon>Viridiplantae</taxon>
        <taxon>Streptophyta</taxon>
        <taxon>Embryophyta</taxon>
        <taxon>Tracheophyta</taxon>
        <taxon>Spermatophyta</taxon>
        <taxon>Magnoliopsida</taxon>
        <taxon>eudicotyledons</taxon>
        <taxon>Gunneridae</taxon>
        <taxon>Pentapetalae</taxon>
        <taxon>rosids</taxon>
        <taxon>malvids</taxon>
        <taxon>Malvales</taxon>
        <taxon>Malvaceae</taxon>
        <taxon>Byttnerioideae</taxon>
        <taxon>Theobroma</taxon>
    </lineage>
</organism>
<evidence type="ECO:0000313" key="2">
    <source>
        <dbReference type="EMBL" id="EOY16674.1"/>
    </source>
</evidence>
<dbReference type="HOGENOM" id="CLU_316521_0_0_1"/>
<dbReference type="OMA" id="EVWATIC"/>
<dbReference type="PANTHER" id="PTHR33116:SF75">
    <property type="entry name" value="RIBONUCLEASE H PROTEIN"/>
    <property type="match status" value="1"/>
</dbReference>
<protein>
    <recommendedName>
        <fullName evidence="4">Reverse transcriptase domain-containing protein</fullName>
    </recommendedName>
</protein>
<dbReference type="Gramene" id="EOY16674">
    <property type="protein sequence ID" value="EOY16674"/>
    <property type="gene ID" value="TCM_035505"/>
</dbReference>
<dbReference type="EMBL" id="CM001886">
    <property type="protein sequence ID" value="EOY16674.1"/>
    <property type="molecule type" value="Genomic_DNA"/>
</dbReference>
<dbReference type="InParanoid" id="A0A061FQA6"/>
<feature type="region of interest" description="Disordered" evidence="1">
    <location>
        <begin position="119"/>
        <end position="142"/>
    </location>
</feature>
<evidence type="ECO:0008006" key="4">
    <source>
        <dbReference type="Google" id="ProtNLM"/>
    </source>
</evidence>
<dbReference type="PANTHER" id="PTHR33116">
    <property type="entry name" value="REVERSE TRANSCRIPTASE ZINC-BINDING DOMAIN-CONTAINING PROTEIN-RELATED-RELATED"/>
    <property type="match status" value="1"/>
</dbReference>
<feature type="compositionally biased region" description="Basic and acidic residues" evidence="1">
    <location>
        <begin position="1"/>
        <end position="41"/>
    </location>
</feature>
<feature type="region of interest" description="Disordered" evidence="1">
    <location>
        <begin position="1"/>
        <end position="51"/>
    </location>
</feature>
<dbReference type="Proteomes" id="UP000026915">
    <property type="component" value="Chromosome 8"/>
</dbReference>
<evidence type="ECO:0000256" key="1">
    <source>
        <dbReference type="SAM" id="MobiDB-lite"/>
    </source>
</evidence>
<gene>
    <name evidence="2" type="ORF">TCM_035505</name>
</gene>
<name>A0A061FQA6_THECC</name>
<feature type="region of interest" description="Disordered" evidence="1">
    <location>
        <begin position="812"/>
        <end position="831"/>
    </location>
</feature>
<accession>A0A061FQA6</accession>
<dbReference type="AlphaFoldDB" id="A0A061FQA6"/>
<reference evidence="2 3" key="1">
    <citation type="journal article" date="2013" name="Genome Biol.">
        <title>The genome sequence of the most widely cultivated cacao type and its use to identify candidate genes regulating pod color.</title>
        <authorList>
            <person name="Motamayor J.C."/>
            <person name="Mockaitis K."/>
            <person name="Schmutz J."/>
            <person name="Haiminen N."/>
            <person name="Iii D.L."/>
            <person name="Cornejo O."/>
            <person name="Findley S.D."/>
            <person name="Zheng P."/>
            <person name="Utro F."/>
            <person name="Royaert S."/>
            <person name="Saski C."/>
            <person name="Jenkins J."/>
            <person name="Podicheti R."/>
            <person name="Zhao M."/>
            <person name="Scheffler B.E."/>
            <person name="Stack J.C."/>
            <person name="Feltus F.A."/>
            <person name="Mustiga G.M."/>
            <person name="Amores F."/>
            <person name="Phillips W."/>
            <person name="Marelli J.P."/>
            <person name="May G.D."/>
            <person name="Shapiro H."/>
            <person name="Ma J."/>
            <person name="Bustamante C.D."/>
            <person name="Schnell R.J."/>
            <person name="Main D."/>
            <person name="Gilbert D."/>
            <person name="Parida L."/>
            <person name="Kuhn D.N."/>
        </authorList>
    </citation>
    <scope>NUCLEOTIDE SEQUENCE [LARGE SCALE GENOMIC DNA]</scope>
    <source>
        <strain evidence="3">cv. Matina 1-6</strain>
    </source>
</reference>
<keyword evidence="3" id="KW-1185">Reference proteome</keyword>